<organism evidence="2 3">
    <name type="scientific">Pseudomonas indica</name>
    <dbReference type="NCBI Taxonomy" id="137658"/>
    <lineage>
        <taxon>Bacteria</taxon>
        <taxon>Pseudomonadati</taxon>
        <taxon>Pseudomonadota</taxon>
        <taxon>Gammaproteobacteria</taxon>
        <taxon>Pseudomonadales</taxon>
        <taxon>Pseudomonadaceae</taxon>
        <taxon>Pseudomonas</taxon>
    </lineage>
</organism>
<gene>
    <name evidence="2" type="ORF">SAMN05216186_103350</name>
</gene>
<feature type="region of interest" description="Disordered" evidence="1">
    <location>
        <begin position="1"/>
        <end position="52"/>
    </location>
</feature>
<reference evidence="2 3" key="1">
    <citation type="submission" date="2016-10" db="EMBL/GenBank/DDBJ databases">
        <authorList>
            <person name="de Groot N.N."/>
        </authorList>
    </citation>
    <scope>NUCLEOTIDE SEQUENCE [LARGE SCALE GENOMIC DNA]</scope>
    <source>
        <strain evidence="2 3">JCM 21544</strain>
    </source>
</reference>
<dbReference type="Proteomes" id="UP000198706">
    <property type="component" value="Unassembled WGS sequence"/>
</dbReference>
<evidence type="ECO:0000313" key="2">
    <source>
        <dbReference type="EMBL" id="SDJ96366.1"/>
    </source>
</evidence>
<dbReference type="EMBL" id="FNFD01000003">
    <property type="protein sequence ID" value="SDJ96366.1"/>
    <property type="molecule type" value="Genomic_DNA"/>
</dbReference>
<sequence>MSSAPKEPGIDIHHPNDLELPGEDRSERNPPPDRRENTPERQLPAKESEMVR</sequence>
<dbReference type="AlphaFoldDB" id="A0A1G8Y0R4"/>
<dbReference type="RefSeq" id="WP_169715785.1">
    <property type="nucleotide sequence ID" value="NZ_FNFD01000003.1"/>
</dbReference>
<evidence type="ECO:0000256" key="1">
    <source>
        <dbReference type="SAM" id="MobiDB-lite"/>
    </source>
</evidence>
<dbReference type="STRING" id="137658.SAMN05216186_103350"/>
<accession>A0A1G8Y0R4</accession>
<protein>
    <submittedName>
        <fullName evidence="2">Uncharacterized protein</fullName>
    </submittedName>
</protein>
<keyword evidence="3" id="KW-1185">Reference proteome</keyword>
<proteinExistence type="predicted"/>
<feature type="compositionally biased region" description="Basic and acidic residues" evidence="1">
    <location>
        <begin position="8"/>
        <end position="52"/>
    </location>
</feature>
<evidence type="ECO:0000313" key="3">
    <source>
        <dbReference type="Proteomes" id="UP000198706"/>
    </source>
</evidence>
<name>A0A1G8Y0R4_9PSED</name>